<evidence type="ECO:0000256" key="1">
    <source>
        <dbReference type="SAM" id="MobiDB-lite"/>
    </source>
</evidence>
<dbReference type="RefSeq" id="WP_344868383.1">
    <property type="nucleotide sequence ID" value="NZ_BAAAZN010000025.1"/>
</dbReference>
<organism evidence="3 4">
    <name type="scientific">Amycolatopsis ultiminotia</name>
    <dbReference type="NCBI Taxonomy" id="543629"/>
    <lineage>
        <taxon>Bacteria</taxon>
        <taxon>Bacillati</taxon>
        <taxon>Actinomycetota</taxon>
        <taxon>Actinomycetes</taxon>
        <taxon>Pseudonocardiales</taxon>
        <taxon>Pseudonocardiaceae</taxon>
        <taxon>Amycolatopsis</taxon>
    </lineage>
</organism>
<comment type="caution">
    <text evidence="3">The sequence shown here is derived from an EMBL/GenBank/DDBJ whole genome shotgun (WGS) entry which is preliminary data.</text>
</comment>
<dbReference type="InterPro" id="IPR037523">
    <property type="entry name" value="VOC_core"/>
</dbReference>
<gene>
    <name evidence="3" type="ORF">GCM10022222_77670</name>
</gene>
<dbReference type="InterPro" id="IPR029068">
    <property type="entry name" value="Glyas_Bleomycin-R_OHBP_Dase"/>
</dbReference>
<dbReference type="Proteomes" id="UP001500689">
    <property type="component" value="Unassembled WGS sequence"/>
</dbReference>
<accession>A0ABP6YHV5</accession>
<protein>
    <submittedName>
        <fullName evidence="3">VOC family protein</fullName>
    </submittedName>
</protein>
<feature type="domain" description="VOC" evidence="2">
    <location>
        <begin position="7"/>
        <end position="121"/>
    </location>
</feature>
<reference evidence="4" key="1">
    <citation type="journal article" date="2019" name="Int. J. Syst. Evol. Microbiol.">
        <title>The Global Catalogue of Microorganisms (GCM) 10K type strain sequencing project: providing services to taxonomists for standard genome sequencing and annotation.</title>
        <authorList>
            <consortium name="The Broad Institute Genomics Platform"/>
            <consortium name="The Broad Institute Genome Sequencing Center for Infectious Disease"/>
            <person name="Wu L."/>
            <person name="Ma J."/>
        </authorList>
    </citation>
    <scope>NUCLEOTIDE SEQUENCE [LARGE SCALE GENOMIC DNA]</scope>
    <source>
        <strain evidence="4">JCM 16898</strain>
    </source>
</reference>
<dbReference type="Pfam" id="PF22632">
    <property type="entry name" value="BphC_D1"/>
    <property type="match status" value="1"/>
</dbReference>
<dbReference type="InterPro" id="IPR004360">
    <property type="entry name" value="Glyas_Fos-R_dOase_dom"/>
</dbReference>
<sequence length="297" mass="32441">MAELIEELAYVTVGATDLGAWSRYATQILGAEVVDLGPGELRVKIDERAYRYIVGVDAADRVAALGWRTRDRAGLDELAGRVAALGFAVEQFDGAAATARQVDAGIRFRCRNGITHEVVCGAARGREFAARGDVTGYVTGSDGLGHVVWTVPDVPAMDDLMLGAFGMSLREDIPTPVGRGHFYGCNPRHHSLAVLPGEELRFEHVMAEMLELDDVGRCLDRAEDLGYRIRQPLGRHRTDHMVSFYIETPGRFGMEIGWGGVKCGADWAEIRDSNRRRPWGHGDAMRSHRAAAGNGHA</sequence>
<name>A0ABP6YHV5_9PSEU</name>
<dbReference type="Pfam" id="PF00903">
    <property type="entry name" value="Glyoxalase"/>
    <property type="match status" value="1"/>
</dbReference>
<dbReference type="EMBL" id="BAAAZN010000025">
    <property type="protein sequence ID" value="GAA3581440.1"/>
    <property type="molecule type" value="Genomic_DNA"/>
</dbReference>
<proteinExistence type="predicted"/>
<evidence type="ECO:0000313" key="4">
    <source>
        <dbReference type="Proteomes" id="UP001500689"/>
    </source>
</evidence>
<evidence type="ECO:0000313" key="3">
    <source>
        <dbReference type="EMBL" id="GAA3581440.1"/>
    </source>
</evidence>
<evidence type="ECO:0000259" key="2">
    <source>
        <dbReference type="PROSITE" id="PS51819"/>
    </source>
</evidence>
<dbReference type="SUPFAM" id="SSF54593">
    <property type="entry name" value="Glyoxalase/Bleomycin resistance protein/Dihydroxybiphenyl dioxygenase"/>
    <property type="match status" value="2"/>
</dbReference>
<dbReference type="PROSITE" id="PS51819">
    <property type="entry name" value="VOC"/>
    <property type="match status" value="2"/>
</dbReference>
<feature type="domain" description="VOC" evidence="2">
    <location>
        <begin position="143"/>
        <end position="259"/>
    </location>
</feature>
<dbReference type="Gene3D" id="3.10.180.10">
    <property type="entry name" value="2,3-Dihydroxybiphenyl 1,2-Dioxygenase, domain 1"/>
    <property type="match status" value="2"/>
</dbReference>
<feature type="region of interest" description="Disordered" evidence="1">
    <location>
        <begin position="278"/>
        <end position="297"/>
    </location>
</feature>
<keyword evidence="4" id="KW-1185">Reference proteome</keyword>